<evidence type="ECO:0000259" key="1">
    <source>
        <dbReference type="PROSITE" id="PS51186"/>
    </source>
</evidence>
<dbReference type="GO" id="GO:0005737">
    <property type="term" value="C:cytoplasm"/>
    <property type="evidence" value="ECO:0007669"/>
    <property type="project" value="TreeGrafter"/>
</dbReference>
<dbReference type="KEGG" id="sus:Acid_3587"/>
<dbReference type="InParanoid" id="Q020T0"/>
<keyword evidence="2" id="KW-0808">Transferase</keyword>
<protein>
    <submittedName>
        <fullName evidence="2">GCN5-related N-acetyltransferase</fullName>
    </submittedName>
</protein>
<dbReference type="GO" id="GO:1990189">
    <property type="term" value="F:protein N-terminal-serine acetyltransferase activity"/>
    <property type="evidence" value="ECO:0007669"/>
    <property type="project" value="TreeGrafter"/>
</dbReference>
<dbReference type="SUPFAM" id="SSF55729">
    <property type="entry name" value="Acyl-CoA N-acyltransferases (Nat)"/>
    <property type="match status" value="1"/>
</dbReference>
<dbReference type="Pfam" id="PF13302">
    <property type="entry name" value="Acetyltransf_3"/>
    <property type="match status" value="1"/>
</dbReference>
<dbReference type="HOGENOM" id="CLU_013985_3_0_0"/>
<sequence length="198" mass="22885">MFSRKVAPGIELRMFELRDAETVFAVVNRNRAYLRQWLPWVDLTASSEQIRNFIVRVRDQFDTSRGPQAGIWINGEFGGSVGCHPIDWPNKNCSIGYWIEERHQGKGIMTRCCANMIDYLLRDLGLHRVTIQCGTGNQRSCAIPERLGFTREGITREGEWVNDRWIDLIVWGMLEQDWRARPKTGTLSTNRDRKGADL</sequence>
<dbReference type="InterPro" id="IPR051908">
    <property type="entry name" value="Ribosomal_N-acetyltransferase"/>
</dbReference>
<dbReference type="AlphaFoldDB" id="Q020T0"/>
<evidence type="ECO:0000313" key="2">
    <source>
        <dbReference type="EMBL" id="ABJ84559.1"/>
    </source>
</evidence>
<dbReference type="GO" id="GO:0008999">
    <property type="term" value="F:protein-N-terminal-alanine acetyltransferase activity"/>
    <property type="evidence" value="ECO:0007669"/>
    <property type="project" value="TreeGrafter"/>
</dbReference>
<dbReference type="CDD" id="cd04301">
    <property type="entry name" value="NAT_SF"/>
    <property type="match status" value="1"/>
</dbReference>
<name>Q020T0_SOLUE</name>
<dbReference type="FunCoup" id="Q020T0">
    <property type="interactions" value="15"/>
</dbReference>
<dbReference type="STRING" id="234267.Acid_3587"/>
<accession>Q020T0</accession>
<reference evidence="2" key="1">
    <citation type="submission" date="2006-10" db="EMBL/GenBank/DDBJ databases">
        <title>Complete sequence of Solibacter usitatus Ellin6076.</title>
        <authorList>
            <consortium name="US DOE Joint Genome Institute"/>
            <person name="Copeland A."/>
            <person name="Lucas S."/>
            <person name="Lapidus A."/>
            <person name="Barry K."/>
            <person name="Detter J.C."/>
            <person name="Glavina del Rio T."/>
            <person name="Hammon N."/>
            <person name="Israni S."/>
            <person name="Dalin E."/>
            <person name="Tice H."/>
            <person name="Pitluck S."/>
            <person name="Thompson L.S."/>
            <person name="Brettin T."/>
            <person name="Bruce D."/>
            <person name="Han C."/>
            <person name="Tapia R."/>
            <person name="Gilna P."/>
            <person name="Schmutz J."/>
            <person name="Larimer F."/>
            <person name="Land M."/>
            <person name="Hauser L."/>
            <person name="Kyrpides N."/>
            <person name="Mikhailova N."/>
            <person name="Janssen P.H."/>
            <person name="Kuske C.R."/>
            <person name="Richardson P."/>
        </authorList>
    </citation>
    <scope>NUCLEOTIDE SEQUENCE</scope>
    <source>
        <strain evidence="2">Ellin6076</strain>
    </source>
</reference>
<proteinExistence type="predicted"/>
<dbReference type="PANTHER" id="PTHR43441">
    <property type="entry name" value="RIBOSOMAL-PROTEIN-SERINE ACETYLTRANSFERASE"/>
    <property type="match status" value="1"/>
</dbReference>
<dbReference type="InterPro" id="IPR000182">
    <property type="entry name" value="GNAT_dom"/>
</dbReference>
<gene>
    <name evidence="2" type="ordered locus">Acid_3587</name>
</gene>
<dbReference type="EMBL" id="CP000473">
    <property type="protein sequence ID" value="ABJ84559.1"/>
    <property type="molecule type" value="Genomic_DNA"/>
</dbReference>
<dbReference type="eggNOG" id="COG1670">
    <property type="taxonomic scope" value="Bacteria"/>
</dbReference>
<organism evidence="2">
    <name type="scientific">Solibacter usitatus (strain Ellin6076)</name>
    <dbReference type="NCBI Taxonomy" id="234267"/>
    <lineage>
        <taxon>Bacteria</taxon>
        <taxon>Pseudomonadati</taxon>
        <taxon>Acidobacteriota</taxon>
        <taxon>Terriglobia</taxon>
        <taxon>Bryobacterales</taxon>
        <taxon>Solibacteraceae</taxon>
        <taxon>Candidatus Solibacter</taxon>
    </lineage>
</organism>
<dbReference type="Gene3D" id="3.40.630.30">
    <property type="match status" value="1"/>
</dbReference>
<dbReference type="PROSITE" id="PS51186">
    <property type="entry name" value="GNAT"/>
    <property type="match status" value="1"/>
</dbReference>
<dbReference type="InterPro" id="IPR016181">
    <property type="entry name" value="Acyl_CoA_acyltransferase"/>
</dbReference>
<dbReference type="PANTHER" id="PTHR43441:SF12">
    <property type="entry name" value="RIBOSOMAL N-ACETYLTRANSFERASE YDAF-RELATED"/>
    <property type="match status" value="1"/>
</dbReference>
<feature type="domain" description="N-acetyltransferase" evidence="1">
    <location>
        <begin position="15"/>
        <end position="175"/>
    </location>
</feature>